<gene>
    <name evidence="1" type="ORF">D7193_30050</name>
</gene>
<dbReference type="Gene3D" id="3.30.1310.10">
    <property type="entry name" value="Nucleoid-associated protein YbaB-like domain"/>
    <property type="match status" value="1"/>
</dbReference>
<comment type="caution">
    <text evidence="1">The sequence shown here is derived from an EMBL/GenBank/DDBJ whole genome shotgun (WGS) entry which is preliminary data.</text>
</comment>
<keyword evidence="1" id="KW-0238">DNA-binding</keyword>
<dbReference type="AlphaFoldDB" id="A0A3A9ZPK0"/>
<dbReference type="Pfam" id="PF02575">
    <property type="entry name" value="YbaB_DNA_bd"/>
    <property type="match status" value="1"/>
</dbReference>
<accession>A0A3A9ZPK0</accession>
<dbReference type="InterPro" id="IPR036894">
    <property type="entry name" value="YbaB-like_sf"/>
</dbReference>
<reference evidence="1 2" key="1">
    <citation type="journal article" date="2015" name="Int. J. Syst. Evol. Microbiol.">
        <title>Micromonospora costi sp. nov., isolated from a leaf of Costus speciosus.</title>
        <authorList>
            <person name="Thawai C."/>
        </authorList>
    </citation>
    <scope>NUCLEOTIDE SEQUENCE [LARGE SCALE GENOMIC DNA]</scope>
    <source>
        <strain evidence="1 2">CS1-12</strain>
    </source>
</reference>
<name>A0A3A9ZPK0_9ACTN</name>
<evidence type="ECO:0000313" key="1">
    <source>
        <dbReference type="EMBL" id="RKN50103.1"/>
    </source>
</evidence>
<proteinExistence type="predicted"/>
<dbReference type="EMBL" id="RBAN01000008">
    <property type="protein sequence ID" value="RKN50103.1"/>
    <property type="molecule type" value="Genomic_DNA"/>
</dbReference>
<keyword evidence="2" id="KW-1185">Reference proteome</keyword>
<organism evidence="1 2">
    <name type="scientific">Micromonospora costi</name>
    <dbReference type="NCBI Taxonomy" id="1530042"/>
    <lineage>
        <taxon>Bacteria</taxon>
        <taxon>Bacillati</taxon>
        <taxon>Actinomycetota</taxon>
        <taxon>Actinomycetes</taxon>
        <taxon>Micromonosporales</taxon>
        <taxon>Micromonosporaceae</taxon>
        <taxon>Micromonospora</taxon>
    </lineage>
</organism>
<dbReference type="OrthoDB" id="3695809at2"/>
<protein>
    <submittedName>
        <fullName evidence="1">YbaB/EbfC family DNA-binding protein</fullName>
    </submittedName>
</protein>
<evidence type="ECO:0000313" key="2">
    <source>
        <dbReference type="Proteomes" id="UP000279968"/>
    </source>
</evidence>
<dbReference type="InterPro" id="IPR004401">
    <property type="entry name" value="YbaB/EbfC"/>
</dbReference>
<sequence length="133" mass="14180">MWADEAALDAAARRLGEWEKGITDRAARAKTLSSQVQALSGTARSADHLVEVTVDSSGALVALRLDERTRQQPAARTAAQILATTKAAQADLLRQVTAVATGTLGDDDPTAQAVVDSYRRRLDADTDAPDDHR</sequence>
<dbReference type="Proteomes" id="UP000279968">
    <property type="component" value="Unassembled WGS sequence"/>
</dbReference>
<dbReference type="RefSeq" id="WP_120783039.1">
    <property type="nucleotide sequence ID" value="NZ_JBHLUP010000005.1"/>
</dbReference>
<dbReference type="GO" id="GO:0003677">
    <property type="term" value="F:DNA binding"/>
    <property type="evidence" value="ECO:0007669"/>
    <property type="project" value="UniProtKB-KW"/>
</dbReference>